<feature type="signal peptide" evidence="2">
    <location>
        <begin position="1"/>
        <end position="25"/>
    </location>
</feature>
<keyword evidence="2" id="KW-0732">Signal</keyword>
<dbReference type="EMBL" id="UYRV01001264">
    <property type="protein sequence ID" value="VDK46595.1"/>
    <property type="molecule type" value="Genomic_DNA"/>
</dbReference>
<evidence type="ECO:0000313" key="3">
    <source>
        <dbReference type="EMBL" id="VDK46595.1"/>
    </source>
</evidence>
<evidence type="ECO:0008006" key="5">
    <source>
        <dbReference type="Google" id="ProtNLM"/>
    </source>
</evidence>
<reference evidence="3 4" key="1">
    <citation type="submission" date="2018-11" db="EMBL/GenBank/DDBJ databases">
        <authorList>
            <consortium name="Pathogen Informatics"/>
        </authorList>
    </citation>
    <scope>NUCLEOTIDE SEQUENCE [LARGE SCALE GENOMIC DNA]</scope>
</reference>
<accession>A0A3P6R0E8</accession>
<gene>
    <name evidence="3" type="ORF">CGOC_LOCUS813</name>
</gene>
<evidence type="ECO:0000313" key="4">
    <source>
        <dbReference type="Proteomes" id="UP000271889"/>
    </source>
</evidence>
<dbReference type="Proteomes" id="UP000271889">
    <property type="component" value="Unassembled WGS sequence"/>
</dbReference>
<proteinExistence type="predicted"/>
<evidence type="ECO:0000256" key="1">
    <source>
        <dbReference type="SAM" id="MobiDB-lite"/>
    </source>
</evidence>
<protein>
    <recommendedName>
        <fullName evidence="5">Amino acid transporter</fullName>
    </recommendedName>
</protein>
<organism evidence="3 4">
    <name type="scientific">Cylicostephanus goldi</name>
    <name type="common">Nematode worm</name>
    <dbReference type="NCBI Taxonomy" id="71465"/>
    <lineage>
        <taxon>Eukaryota</taxon>
        <taxon>Metazoa</taxon>
        <taxon>Ecdysozoa</taxon>
        <taxon>Nematoda</taxon>
        <taxon>Chromadorea</taxon>
        <taxon>Rhabditida</taxon>
        <taxon>Rhabditina</taxon>
        <taxon>Rhabditomorpha</taxon>
        <taxon>Strongyloidea</taxon>
        <taxon>Strongylidae</taxon>
        <taxon>Cylicostephanus</taxon>
    </lineage>
</organism>
<feature type="region of interest" description="Disordered" evidence="1">
    <location>
        <begin position="35"/>
        <end position="82"/>
    </location>
</feature>
<dbReference type="AlphaFoldDB" id="A0A3P6R0E8"/>
<name>A0A3P6R0E8_CYLGO</name>
<evidence type="ECO:0000256" key="2">
    <source>
        <dbReference type="SAM" id="SignalP"/>
    </source>
</evidence>
<sequence length="82" mass="8911">MIIPFAVMTIIAAVLTLFGLPETMGTALPETIAEVEGEEEALSQKSQSTRPKLTADEDDLNLKSEETDNSTRTQKISGIEED</sequence>
<feature type="chain" id="PRO_5018071527" description="Amino acid transporter" evidence="2">
    <location>
        <begin position="26"/>
        <end position="82"/>
    </location>
</feature>
<keyword evidence="4" id="KW-1185">Reference proteome</keyword>